<name>V8QXM8_9BURK</name>
<keyword evidence="7" id="KW-1185">Reference proteome</keyword>
<gene>
    <name evidence="6" type="ORF">W822_00760</name>
</gene>
<dbReference type="InterPro" id="IPR050950">
    <property type="entry name" value="HTH-type_LysR_regulators"/>
</dbReference>
<dbReference type="Pfam" id="PF03466">
    <property type="entry name" value="LysR_substrate"/>
    <property type="match status" value="1"/>
</dbReference>
<dbReference type="PRINTS" id="PR00039">
    <property type="entry name" value="HTHLYSR"/>
</dbReference>
<dbReference type="Pfam" id="PF00126">
    <property type="entry name" value="HTH_1"/>
    <property type="match status" value="1"/>
</dbReference>
<dbReference type="GO" id="GO:0003700">
    <property type="term" value="F:DNA-binding transcription factor activity"/>
    <property type="evidence" value="ECO:0007669"/>
    <property type="project" value="InterPro"/>
</dbReference>
<dbReference type="PATRIC" id="fig|1424334.3.peg.161"/>
<comment type="similarity">
    <text evidence="1">Belongs to the LysR transcriptional regulatory family.</text>
</comment>
<dbReference type="OrthoDB" id="8751315at2"/>
<dbReference type="PANTHER" id="PTHR30419">
    <property type="entry name" value="HTH-TYPE TRANSCRIPTIONAL REGULATOR YBHD"/>
    <property type="match status" value="1"/>
</dbReference>
<dbReference type="Gene3D" id="1.10.10.10">
    <property type="entry name" value="Winged helix-like DNA-binding domain superfamily/Winged helix DNA-binding domain"/>
    <property type="match status" value="1"/>
</dbReference>
<organism evidence="6 7">
    <name type="scientific">Advenella kashmirensis W13003</name>
    <dbReference type="NCBI Taxonomy" id="1424334"/>
    <lineage>
        <taxon>Bacteria</taxon>
        <taxon>Pseudomonadati</taxon>
        <taxon>Pseudomonadota</taxon>
        <taxon>Betaproteobacteria</taxon>
        <taxon>Burkholderiales</taxon>
        <taxon>Alcaligenaceae</taxon>
    </lineage>
</organism>
<proteinExistence type="inferred from homology"/>
<dbReference type="Gene3D" id="3.40.190.290">
    <property type="match status" value="1"/>
</dbReference>
<dbReference type="InterPro" id="IPR036390">
    <property type="entry name" value="WH_DNA-bd_sf"/>
</dbReference>
<evidence type="ECO:0000313" key="6">
    <source>
        <dbReference type="EMBL" id="ETF03784.1"/>
    </source>
</evidence>
<evidence type="ECO:0000259" key="5">
    <source>
        <dbReference type="PROSITE" id="PS50931"/>
    </source>
</evidence>
<feature type="domain" description="HTH lysR-type" evidence="5">
    <location>
        <begin position="9"/>
        <end position="66"/>
    </location>
</feature>
<dbReference type="EMBL" id="AYXT01000001">
    <property type="protein sequence ID" value="ETF03784.1"/>
    <property type="molecule type" value="Genomic_DNA"/>
</dbReference>
<dbReference type="GO" id="GO:0005829">
    <property type="term" value="C:cytosol"/>
    <property type="evidence" value="ECO:0007669"/>
    <property type="project" value="TreeGrafter"/>
</dbReference>
<dbReference type="InterPro" id="IPR005119">
    <property type="entry name" value="LysR_subst-bd"/>
</dbReference>
<evidence type="ECO:0000256" key="3">
    <source>
        <dbReference type="ARBA" id="ARBA00023125"/>
    </source>
</evidence>
<comment type="caution">
    <text evidence="6">The sequence shown here is derived from an EMBL/GenBank/DDBJ whole genome shotgun (WGS) entry which is preliminary data.</text>
</comment>
<dbReference type="GO" id="GO:0003677">
    <property type="term" value="F:DNA binding"/>
    <property type="evidence" value="ECO:0007669"/>
    <property type="project" value="UniProtKB-KW"/>
</dbReference>
<dbReference type="PROSITE" id="PS50931">
    <property type="entry name" value="HTH_LYSR"/>
    <property type="match status" value="1"/>
</dbReference>
<dbReference type="FunFam" id="1.10.10.10:FF:000001">
    <property type="entry name" value="LysR family transcriptional regulator"/>
    <property type="match status" value="1"/>
</dbReference>
<accession>V8QXM8</accession>
<dbReference type="SUPFAM" id="SSF46785">
    <property type="entry name" value="Winged helix' DNA-binding domain"/>
    <property type="match status" value="1"/>
</dbReference>
<dbReference type="eggNOG" id="COG0583">
    <property type="taxonomic scope" value="Bacteria"/>
</dbReference>
<keyword evidence="3" id="KW-0238">DNA-binding</keyword>
<protein>
    <submittedName>
        <fullName evidence="6">LysR family transcriptional regulator</fullName>
    </submittedName>
</protein>
<dbReference type="InterPro" id="IPR036388">
    <property type="entry name" value="WH-like_DNA-bd_sf"/>
</dbReference>
<keyword evidence="4" id="KW-0804">Transcription</keyword>
<dbReference type="HOGENOM" id="CLU_039613_6_0_4"/>
<sequence>MTRSKQPNLSAREMLAVKTVADYGSFNAAAITLNISQPVLTRTIQRVEAQLGITLFDRNTRSVEITEAGKEFVALSERVLNDMQIYMQAIEQRSDQKRGQVVISSVMSVACTVLPKIIARYKQSHPGVDLYIYEGVHGNVIENVRSSVADFGLTYLDDISPMFEEKPLSTEAFHVVLSKGHPLQKRKQVAWEALKNEQLISLPADSRTRRLIDATATTSGFQLRHNITVTQFTSMMQFVADGVGIAIVPEGSLAGALNIGLATRPLVQPKVSRVLGLVTLKERSHSIFAQEMMRQIEMDWKVLRE</sequence>
<dbReference type="RefSeq" id="WP_024003223.1">
    <property type="nucleotide sequence ID" value="NZ_KI650979.1"/>
</dbReference>
<evidence type="ECO:0000313" key="7">
    <source>
        <dbReference type="Proteomes" id="UP000018733"/>
    </source>
</evidence>
<dbReference type="AlphaFoldDB" id="V8QXM8"/>
<dbReference type="SUPFAM" id="SSF53850">
    <property type="entry name" value="Periplasmic binding protein-like II"/>
    <property type="match status" value="1"/>
</dbReference>
<evidence type="ECO:0000256" key="2">
    <source>
        <dbReference type="ARBA" id="ARBA00023015"/>
    </source>
</evidence>
<reference evidence="6 7" key="1">
    <citation type="journal article" date="2014" name="Genome Announc.">
        <title>Draft Genome Sequence of Advenella kashmirensis Strain W13003, a Polycyclic Aromatic Hydrocarbon-Degrading Bacterium.</title>
        <authorList>
            <person name="Wang X."/>
            <person name="Jin D."/>
            <person name="Zhou L."/>
            <person name="Wu L."/>
            <person name="An W."/>
            <person name="Zhao L."/>
        </authorList>
    </citation>
    <scope>NUCLEOTIDE SEQUENCE [LARGE SCALE GENOMIC DNA]</scope>
    <source>
        <strain evidence="6 7">W13003</strain>
    </source>
</reference>
<dbReference type="CDD" id="cd08440">
    <property type="entry name" value="PBP2_LTTR_like_4"/>
    <property type="match status" value="1"/>
</dbReference>
<keyword evidence="2" id="KW-0805">Transcription regulation</keyword>
<dbReference type="PANTHER" id="PTHR30419:SF30">
    <property type="entry name" value="LYSR FAMILY TRANSCRIPTIONAL REGULATOR"/>
    <property type="match status" value="1"/>
</dbReference>
<dbReference type="STRING" id="1424334.W822_00760"/>
<dbReference type="InterPro" id="IPR000847">
    <property type="entry name" value="LysR_HTH_N"/>
</dbReference>
<evidence type="ECO:0000256" key="4">
    <source>
        <dbReference type="ARBA" id="ARBA00023163"/>
    </source>
</evidence>
<dbReference type="Proteomes" id="UP000018733">
    <property type="component" value="Unassembled WGS sequence"/>
</dbReference>
<evidence type="ECO:0000256" key="1">
    <source>
        <dbReference type="ARBA" id="ARBA00009437"/>
    </source>
</evidence>